<dbReference type="GO" id="GO:0008270">
    <property type="term" value="F:zinc ion binding"/>
    <property type="evidence" value="ECO:0007669"/>
    <property type="project" value="UniProtKB-KW"/>
</dbReference>
<protein>
    <recommendedName>
        <fullName evidence="6">BED-type domain-containing protein</fullName>
    </recommendedName>
</protein>
<keyword evidence="8" id="KW-1185">Reference proteome</keyword>
<feature type="compositionally biased region" description="Low complexity" evidence="5">
    <location>
        <begin position="259"/>
        <end position="285"/>
    </location>
</feature>
<dbReference type="Proteomes" id="UP000000311">
    <property type="component" value="Unassembled WGS sequence"/>
</dbReference>
<dbReference type="InterPro" id="IPR003656">
    <property type="entry name" value="Znf_BED"/>
</dbReference>
<evidence type="ECO:0000259" key="6">
    <source>
        <dbReference type="PROSITE" id="PS50808"/>
    </source>
</evidence>
<gene>
    <name evidence="7" type="ORF">EAG_02071</name>
</gene>
<feature type="region of interest" description="Disordered" evidence="5">
    <location>
        <begin position="215"/>
        <end position="311"/>
    </location>
</feature>
<reference evidence="7 8" key="1">
    <citation type="journal article" date="2010" name="Science">
        <title>Genomic comparison of the ants Camponotus floridanus and Harpegnathos saltator.</title>
        <authorList>
            <person name="Bonasio R."/>
            <person name="Zhang G."/>
            <person name="Ye C."/>
            <person name="Mutti N.S."/>
            <person name="Fang X."/>
            <person name="Qin N."/>
            <person name="Donahue G."/>
            <person name="Yang P."/>
            <person name="Li Q."/>
            <person name="Li C."/>
            <person name="Zhang P."/>
            <person name="Huang Z."/>
            <person name="Berger S.L."/>
            <person name="Reinberg D."/>
            <person name="Wang J."/>
            <person name="Liebig J."/>
        </authorList>
    </citation>
    <scope>NUCLEOTIDE SEQUENCE [LARGE SCALE GENOMIC DNA]</scope>
    <source>
        <strain evidence="8">C129</strain>
    </source>
</reference>
<evidence type="ECO:0000313" key="7">
    <source>
        <dbReference type="EMBL" id="EFN71714.1"/>
    </source>
</evidence>
<dbReference type="PROSITE" id="PS50808">
    <property type="entry name" value="ZF_BED"/>
    <property type="match status" value="1"/>
</dbReference>
<evidence type="ECO:0000256" key="5">
    <source>
        <dbReference type="SAM" id="MobiDB-lite"/>
    </source>
</evidence>
<dbReference type="KEGG" id="cfo:105248342"/>
<evidence type="ECO:0000256" key="3">
    <source>
        <dbReference type="ARBA" id="ARBA00022833"/>
    </source>
</evidence>
<dbReference type="InParanoid" id="E2A4C8"/>
<proteinExistence type="predicted"/>
<keyword evidence="3" id="KW-0862">Zinc</keyword>
<feature type="domain" description="BED-type" evidence="6">
    <location>
        <begin position="2"/>
        <end position="58"/>
    </location>
</feature>
<evidence type="ECO:0000256" key="1">
    <source>
        <dbReference type="ARBA" id="ARBA00022723"/>
    </source>
</evidence>
<keyword evidence="2 4" id="KW-0863">Zinc-finger</keyword>
<accession>E2A4C8</accession>
<dbReference type="GO" id="GO:0003677">
    <property type="term" value="F:DNA binding"/>
    <property type="evidence" value="ECO:0007669"/>
    <property type="project" value="InterPro"/>
</dbReference>
<organism evidence="8">
    <name type="scientific">Camponotus floridanus</name>
    <name type="common">Florida carpenter ant</name>
    <dbReference type="NCBI Taxonomy" id="104421"/>
    <lineage>
        <taxon>Eukaryota</taxon>
        <taxon>Metazoa</taxon>
        <taxon>Ecdysozoa</taxon>
        <taxon>Arthropoda</taxon>
        <taxon>Hexapoda</taxon>
        <taxon>Insecta</taxon>
        <taxon>Pterygota</taxon>
        <taxon>Neoptera</taxon>
        <taxon>Endopterygota</taxon>
        <taxon>Hymenoptera</taxon>
        <taxon>Apocrita</taxon>
        <taxon>Aculeata</taxon>
        <taxon>Formicoidea</taxon>
        <taxon>Formicidae</taxon>
        <taxon>Formicinae</taxon>
        <taxon>Camponotus</taxon>
    </lineage>
</organism>
<feature type="compositionally biased region" description="Basic residues" evidence="5">
    <location>
        <begin position="302"/>
        <end position="311"/>
    </location>
</feature>
<evidence type="ECO:0000313" key="8">
    <source>
        <dbReference type="Proteomes" id="UP000000311"/>
    </source>
</evidence>
<keyword evidence="1" id="KW-0479">Metal-binding</keyword>
<dbReference type="Pfam" id="PF02892">
    <property type="entry name" value="zf-BED"/>
    <property type="match status" value="1"/>
</dbReference>
<sequence length="311" mass="35688">MAKTPWKWNYFTLESLSKVECSLCNKVYQPKLRRTEALKNHIINKKEDPDHEEAYRDYMTGIASRLKKNVKKFSWDSHYEIISSDIILRPNVQCNHCKTVIPAPRDGKPLLEAPGGLSEHLKHHHNIELENWQAFEKWIYIHAKNYIPNITSQSEIVIKVRRCEKCETEIKAENVIMFVRHLIDKHYQEIQPLPADIIPKELLLDFDPDDKFGDIKACIENPDDKSDDVRTGTKDPADDNWETIDVPSTSTIAQPHFNPSQSGQSGSSQPSQSSQSSQSAGTSKKSPSKRKRDSSRQTKEHPSKRKKDSST</sequence>
<evidence type="ECO:0000256" key="4">
    <source>
        <dbReference type="PROSITE-ProRule" id="PRU00027"/>
    </source>
</evidence>
<dbReference type="AlphaFoldDB" id="E2A4C8"/>
<name>E2A4C8_CAMFO</name>
<dbReference type="EMBL" id="GL436633">
    <property type="protein sequence ID" value="EFN71714.1"/>
    <property type="molecule type" value="Genomic_DNA"/>
</dbReference>
<evidence type="ECO:0000256" key="2">
    <source>
        <dbReference type="ARBA" id="ARBA00022771"/>
    </source>
</evidence>
<feature type="compositionally biased region" description="Basic and acidic residues" evidence="5">
    <location>
        <begin position="222"/>
        <end position="237"/>
    </location>
</feature>